<organism evidence="2 3">
    <name type="scientific">Lentinula guzmanii</name>
    <dbReference type="NCBI Taxonomy" id="2804957"/>
    <lineage>
        <taxon>Eukaryota</taxon>
        <taxon>Fungi</taxon>
        <taxon>Dikarya</taxon>
        <taxon>Basidiomycota</taxon>
        <taxon>Agaricomycotina</taxon>
        <taxon>Agaricomycetes</taxon>
        <taxon>Agaricomycetidae</taxon>
        <taxon>Agaricales</taxon>
        <taxon>Marasmiineae</taxon>
        <taxon>Omphalotaceae</taxon>
        <taxon>Lentinula</taxon>
    </lineage>
</organism>
<feature type="compositionally biased region" description="Polar residues" evidence="1">
    <location>
        <begin position="12"/>
        <end position="25"/>
    </location>
</feature>
<reference evidence="2" key="2">
    <citation type="journal article" date="2023" name="Proc. Natl. Acad. Sci. U.S.A.">
        <title>A global phylogenomic analysis of the shiitake genus Lentinula.</title>
        <authorList>
            <person name="Sierra-Patev S."/>
            <person name="Min B."/>
            <person name="Naranjo-Ortiz M."/>
            <person name="Looney B."/>
            <person name="Konkel Z."/>
            <person name="Slot J.C."/>
            <person name="Sakamoto Y."/>
            <person name="Steenwyk J.L."/>
            <person name="Rokas A."/>
            <person name="Carro J."/>
            <person name="Camarero S."/>
            <person name="Ferreira P."/>
            <person name="Molpeceres G."/>
            <person name="Ruiz-Duenas F.J."/>
            <person name="Serrano A."/>
            <person name="Henrissat B."/>
            <person name="Drula E."/>
            <person name="Hughes K.W."/>
            <person name="Mata J.L."/>
            <person name="Ishikawa N.K."/>
            <person name="Vargas-Isla R."/>
            <person name="Ushijima S."/>
            <person name="Smith C.A."/>
            <person name="Donoghue J."/>
            <person name="Ahrendt S."/>
            <person name="Andreopoulos W."/>
            <person name="He G."/>
            <person name="LaButti K."/>
            <person name="Lipzen A."/>
            <person name="Ng V."/>
            <person name="Riley R."/>
            <person name="Sandor L."/>
            <person name="Barry K."/>
            <person name="Martinez A.T."/>
            <person name="Xiao Y."/>
            <person name="Gibbons J.G."/>
            <person name="Terashima K."/>
            <person name="Grigoriev I.V."/>
            <person name="Hibbett D."/>
        </authorList>
    </citation>
    <scope>NUCLEOTIDE SEQUENCE</scope>
    <source>
        <strain evidence="2">ET3784</strain>
    </source>
</reference>
<evidence type="ECO:0000256" key="1">
    <source>
        <dbReference type="SAM" id="MobiDB-lite"/>
    </source>
</evidence>
<protein>
    <submittedName>
        <fullName evidence="2">Uncharacterized protein</fullName>
    </submittedName>
</protein>
<gene>
    <name evidence="2" type="ORF">DFJ43DRAFT_577371</name>
</gene>
<evidence type="ECO:0000313" key="2">
    <source>
        <dbReference type="EMBL" id="KAJ3725691.1"/>
    </source>
</evidence>
<evidence type="ECO:0000313" key="3">
    <source>
        <dbReference type="Proteomes" id="UP001176059"/>
    </source>
</evidence>
<proteinExistence type="predicted"/>
<sequence length="175" mass="19866">MKDSCVNHHIPLNTTVKSRSMSSVHSGDHGSPPVSQQDLKEAMRYELNRQTWEFAVEHLAQALSAKTRKPSALPSKPEQSDTLKNYDLATDKLDLQINNAVHHFAHNKPETLLVESNCPESESSTYRLNLLCLLVCLWVIKRLPSFDRLTVERFGKDVLILYHHEFCACGKLDQA</sequence>
<keyword evidence="3" id="KW-1185">Reference proteome</keyword>
<dbReference type="AlphaFoldDB" id="A0AA38MSD4"/>
<dbReference type="EMBL" id="JANVFO010000045">
    <property type="protein sequence ID" value="KAJ3725691.1"/>
    <property type="molecule type" value="Genomic_DNA"/>
</dbReference>
<dbReference type="Proteomes" id="UP001176059">
    <property type="component" value="Unassembled WGS sequence"/>
</dbReference>
<feature type="region of interest" description="Disordered" evidence="1">
    <location>
        <begin position="1"/>
        <end position="35"/>
    </location>
</feature>
<comment type="caution">
    <text evidence="2">The sequence shown here is derived from an EMBL/GenBank/DDBJ whole genome shotgun (WGS) entry which is preliminary data.</text>
</comment>
<name>A0AA38MSD4_9AGAR</name>
<accession>A0AA38MSD4</accession>
<reference evidence="2" key="1">
    <citation type="submission" date="2022-08" db="EMBL/GenBank/DDBJ databases">
        <authorList>
            <consortium name="DOE Joint Genome Institute"/>
            <person name="Min B."/>
            <person name="Sierra-Patev S."/>
            <person name="Naranjo-Ortiz M."/>
            <person name="Looney B."/>
            <person name="Konkel Z."/>
            <person name="Slot J.C."/>
            <person name="Sakamoto Y."/>
            <person name="Steenwyk J.L."/>
            <person name="Rokas A."/>
            <person name="Carro J."/>
            <person name="Camarero S."/>
            <person name="Ferreira P."/>
            <person name="Molpeceres G."/>
            <person name="Ruiz-duenas F.J."/>
            <person name="Serrano A."/>
            <person name="Henrissat B."/>
            <person name="Drula E."/>
            <person name="Hughes K.W."/>
            <person name="Mata J.L."/>
            <person name="Ishikawa N.K."/>
            <person name="Vargas-Isla R."/>
            <person name="Ushijima S."/>
            <person name="Smith C.A."/>
            <person name="Ahrendt S."/>
            <person name="Andreopoulos W."/>
            <person name="He G."/>
            <person name="LaButti K."/>
            <person name="Lipzen A."/>
            <person name="Ng V."/>
            <person name="Riley R."/>
            <person name="Sandor L."/>
            <person name="Barry K."/>
            <person name="Martinez A.T."/>
            <person name="Xiao Y."/>
            <person name="Gibbons J.G."/>
            <person name="Terashima K."/>
            <person name="Hibbett D.S."/>
            <person name="Grigoriev I.V."/>
        </authorList>
    </citation>
    <scope>NUCLEOTIDE SEQUENCE</scope>
    <source>
        <strain evidence="2">ET3784</strain>
    </source>
</reference>